<gene>
    <name evidence="2" type="ORF">OLMES_0933</name>
</gene>
<dbReference type="RefSeq" id="WP_087460166.1">
    <property type="nucleotide sequence ID" value="NZ_CP021425.1"/>
</dbReference>
<keyword evidence="1" id="KW-0175">Coiled coil</keyword>
<organism evidence="2 3">
    <name type="scientific">Oleiphilus messinensis</name>
    <dbReference type="NCBI Taxonomy" id="141451"/>
    <lineage>
        <taxon>Bacteria</taxon>
        <taxon>Pseudomonadati</taxon>
        <taxon>Pseudomonadota</taxon>
        <taxon>Gammaproteobacteria</taxon>
        <taxon>Oceanospirillales</taxon>
        <taxon>Oleiphilaceae</taxon>
        <taxon>Oleiphilus</taxon>
    </lineage>
</organism>
<name>A0A1Y0I459_9GAMM</name>
<evidence type="ECO:0000313" key="3">
    <source>
        <dbReference type="Proteomes" id="UP000196027"/>
    </source>
</evidence>
<protein>
    <submittedName>
        <fullName evidence="2">Uncharacterized protein</fullName>
    </submittedName>
</protein>
<evidence type="ECO:0000256" key="1">
    <source>
        <dbReference type="SAM" id="Coils"/>
    </source>
</evidence>
<accession>A0A1Y0I459</accession>
<dbReference type="OrthoDB" id="5739715at2"/>
<dbReference type="Proteomes" id="UP000196027">
    <property type="component" value="Chromosome"/>
</dbReference>
<evidence type="ECO:0000313" key="2">
    <source>
        <dbReference type="EMBL" id="ARU55020.1"/>
    </source>
</evidence>
<dbReference type="EMBL" id="CP021425">
    <property type="protein sequence ID" value="ARU55020.1"/>
    <property type="molecule type" value="Genomic_DNA"/>
</dbReference>
<dbReference type="AlphaFoldDB" id="A0A1Y0I459"/>
<sequence length="64" mass="6973">MTQPAKISINGQEYNIADLSDAAKAQLQSLQFAKAEVQRLQAQIAIAKTAEASYQRALVDNLPK</sequence>
<dbReference type="KEGG" id="ome:OLMES_0933"/>
<feature type="coiled-coil region" evidence="1">
    <location>
        <begin position="23"/>
        <end position="50"/>
    </location>
</feature>
<reference evidence="2 3" key="1">
    <citation type="submission" date="2017-05" db="EMBL/GenBank/DDBJ databases">
        <title>Genomic insights into alkan degradation activity of Oleiphilus messinensis.</title>
        <authorList>
            <person name="Kozyavkin S.A."/>
            <person name="Slesarev A.I."/>
            <person name="Golyshin P.N."/>
            <person name="Korzhenkov A."/>
            <person name="Golyshina O.N."/>
            <person name="Toshchakov S.V."/>
        </authorList>
    </citation>
    <scope>NUCLEOTIDE SEQUENCE [LARGE SCALE GENOMIC DNA]</scope>
    <source>
        <strain evidence="2 3">ME102</strain>
    </source>
</reference>
<keyword evidence="3" id="KW-1185">Reference proteome</keyword>
<proteinExistence type="predicted"/>